<dbReference type="PANTHER" id="PTHR11012:SF48">
    <property type="entry name" value="CHK KINASE-LIKE DOMAIN-CONTAINING PROTEIN-RELATED"/>
    <property type="match status" value="1"/>
</dbReference>
<dbReference type="SUPFAM" id="SSF56112">
    <property type="entry name" value="Protein kinase-like (PK-like)"/>
    <property type="match status" value="1"/>
</dbReference>
<dbReference type="EMBL" id="CAJHJT010000012">
    <property type="protein sequence ID" value="CAD6999444.1"/>
    <property type="molecule type" value="Genomic_DNA"/>
</dbReference>
<dbReference type="Gene3D" id="3.90.1200.10">
    <property type="match status" value="1"/>
</dbReference>
<dbReference type="AlphaFoldDB" id="A0A811UKW5"/>
<dbReference type="InterPro" id="IPR015897">
    <property type="entry name" value="CHK_kinase-like"/>
</dbReference>
<protein>
    <submittedName>
        <fullName evidence="2">(Mediterranean fruit fly) hypothetical protein</fullName>
    </submittedName>
</protein>
<name>A0A811UKW5_CERCA</name>
<sequence>MSDKKVEILNAKECEIIARNALKLGEAESVKIFRYALARGTHELIGFMGEYFKLNIELEDAHSGEGTKKLCLFVKSVPIGNELHRAECERKNFFQKESCAYTKILPNIQKYATTKLYPECYYARKDLLVLEDLTELGYRHLGRDETYTDKHRKLFLTHMAQLHAGSIAWEEKEGVNIEEHFKEGLFELMLATDNDWYMTSAKGIIFLAKNYLRSQTPEVQTLINEKLFTLLVNVERYTEPSKRMRNVFLHRDSWDRNIFFKFDAEGEPLTCSIVDFQLSRYATPSLDMLFFLYGQTTPKERKLYMQEYIDHYYDALTTRFRELGLPSDIITKLQLMEDVRRAHLPALIIMAITKPLTLMPEGISNKWRAEEQEKFDYYMNTQRDELFQRVMAIDPTYEANIMRPIEELIEYLQLNPDLME</sequence>
<dbReference type="OrthoDB" id="190089at2759"/>
<comment type="caution">
    <text evidence="2">The sequence shown here is derived from an EMBL/GenBank/DDBJ whole genome shotgun (WGS) entry which is preliminary data.</text>
</comment>
<dbReference type="PANTHER" id="PTHR11012">
    <property type="entry name" value="PROTEIN KINASE-LIKE DOMAIN-CONTAINING"/>
    <property type="match status" value="1"/>
</dbReference>
<organism evidence="2 3">
    <name type="scientific">Ceratitis capitata</name>
    <name type="common">Mediterranean fruit fly</name>
    <name type="synonym">Tephritis capitata</name>
    <dbReference type="NCBI Taxonomy" id="7213"/>
    <lineage>
        <taxon>Eukaryota</taxon>
        <taxon>Metazoa</taxon>
        <taxon>Ecdysozoa</taxon>
        <taxon>Arthropoda</taxon>
        <taxon>Hexapoda</taxon>
        <taxon>Insecta</taxon>
        <taxon>Pterygota</taxon>
        <taxon>Neoptera</taxon>
        <taxon>Endopterygota</taxon>
        <taxon>Diptera</taxon>
        <taxon>Brachycera</taxon>
        <taxon>Muscomorpha</taxon>
        <taxon>Tephritoidea</taxon>
        <taxon>Tephritidae</taxon>
        <taxon>Ceratitis</taxon>
        <taxon>Ceratitis</taxon>
    </lineage>
</organism>
<reference evidence="2" key="1">
    <citation type="submission" date="2020-11" db="EMBL/GenBank/DDBJ databases">
        <authorList>
            <person name="Whitehead M."/>
        </authorList>
    </citation>
    <scope>NUCLEOTIDE SEQUENCE</scope>
    <source>
        <strain evidence="2">EGII</strain>
    </source>
</reference>
<dbReference type="Proteomes" id="UP000606786">
    <property type="component" value="Unassembled WGS sequence"/>
</dbReference>
<dbReference type="Pfam" id="PF02958">
    <property type="entry name" value="EcKL"/>
    <property type="match status" value="1"/>
</dbReference>
<keyword evidence="3" id="KW-1185">Reference proteome</keyword>
<dbReference type="InterPro" id="IPR011009">
    <property type="entry name" value="Kinase-like_dom_sf"/>
</dbReference>
<accession>A0A811UKW5</accession>
<feature type="domain" description="CHK kinase-like" evidence="1">
    <location>
        <begin position="128"/>
        <end position="322"/>
    </location>
</feature>
<evidence type="ECO:0000313" key="3">
    <source>
        <dbReference type="Proteomes" id="UP000606786"/>
    </source>
</evidence>
<gene>
    <name evidence="2" type="ORF">CCAP1982_LOCUS7968</name>
</gene>
<evidence type="ECO:0000259" key="1">
    <source>
        <dbReference type="SMART" id="SM00587"/>
    </source>
</evidence>
<evidence type="ECO:0000313" key="2">
    <source>
        <dbReference type="EMBL" id="CAD6999444.1"/>
    </source>
</evidence>
<dbReference type="InterPro" id="IPR004119">
    <property type="entry name" value="EcKL"/>
</dbReference>
<proteinExistence type="predicted"/>
<dbReference type="SMART" id="SM00587">
    <property type="entry name" value="CHK"/>
    <property type="match status" value="1"/>
</dbReference>